<dbReference type="RefSeq" id="WP_078694477.1">
    <property type="nucleotide sequence ID" value="NZ_FUWX01000016.1"/>
</dbReference>
<evidence type="ECO:0000259" key="8">
    <source>
        <dbReference type="Pfam" id="PF07282"/>
    </source>
</evidence>
<dbReference type="Pfam" id="PF01385">
    <property type="entry name" value="OrfB_IS605"/>
    <property type="match status" value="1"/>
</dbReference>
<evidence type="ECO:0000256" key="5">
    <source>
        <dbReference type="ARBA" id="ARBA00023125"/>
    </source>
</evidence>
<evidence type="ECO:0000313" key="10">
    <source>
        <dbReference type="EMBL" id="SJZ94617.1"/>
    </source>
</evidence>
<keyword evidence="4" id="KW-0862">Zinc</keyword>
<dbReference type="GO" id="GO:0006310">
    <property type="term" value="P:DNA recombination"/>
    <property type="evidence" value="ECO:0007669"/>
    <property type="project" value="UniProtKB-KW"/>
</dbReference>
<dbReference type="Proteomes" id="UP000191153">
    <property type="component" value="Unassembled WGS sequence"/>
</dbReference>
<evidence type="ECO:0000259" key="9">
    <source>
        <dbReference type="Pfam" id="PF12323"/>
    </source>
</evidence>
<dbReference type="GO" id="GO:0003677">
    <property type="term" value="F:DNA binding"/>
    <property type="evidence" value="ECO:0007669"/>
    <property type="project" value="UniProtKB-KW"/>
</dbReference>
<protein>
    <submittedName>
        <fullName evidence="10">Putative transposase</fullName>
    </submittedName>
</protein>
<name>A0A1T4PTT0_9FUSO</name>
<keyword evidence="11" id="KW-1185">Reference proteome</keyword>
<evidence type="ECO:0000259" key="7">
    <source>
        <dbReference type="Pfam" id="PF01385"/>
    </source>
</evidence>
<evidence type="ECO:0000256" key="3">
    <source>
        <dbReference type="ARBA" id="ARBA00022723"/>
    </source>
</evidence>
<dbReference type="NCBIfam" id="TIGR01766">
    <property type="entry name" value="IS200/IS605 family accessory protein TnpB-like domain"/>
    <property type="match status" value="1"/>
</dbReference>
<dbReference type="InterPro" id="IPR021027">
    <property type="entry name" value="Transposase_put_HTH"/>
</dbReference>
<evidence type="ECO:0000256" key="1">
    <source>
        <dbReference type="ARBA" id="ARBA00008761"/>
    </source>
</evidence>
<keyword evidence="6" id="KW-0233">DNA recombination</keyword>
<reference evidence="10 11" key="1">
    <citation type="submission" date="2017-02" db="EMBL/GenBank/DDBJ databases">
        <authorList>
            <person name="Peterson S.W."/>
        </authorList>
    </citation>
    <scope>NUCLEOTIDE SEQUENCE [LARGE SCALE GENOMIC DNA]</scope>
    <source>
        <strain evidence="10 11">ATCC 700028</strain>
    </source>
</reference>
<dbReference type="EMBL" id="FUWX01000016">
    <property type="protein sequence ID" value="SJZ94617.1"/>
    <property type="molecule type" value="Genomic_DNA"/>
</dbReference>
<dbReference type="Pfam" id="PF12323">
    <property type="entry name" value="HTH_OrfB_IS605"/>
    <property type="match status" value="1"/>
</dbReference>
<evidence type="ECO:0000256" key="4">
    <source>
        <dbReference type="ARBA" id="ARBA00022833"/>
    </source>
</evidence>
<evidence type="ECO:0000313" key="11">
    <source>
        <dbReference type="Proteomes" id="UP000191153"/>
    </source>
</evidence>
<gene>
    <name evidence="10" type="ORF">SAMN02745174_02023</name>
</gene>
<dbReference type="InterPro" id="IPR010095">
    <property type="entry name" value="Cas12f1-like_TNB"/>
</dbReference>
<keyword evidence="5" id="KW-0238">DNA-binding</keyword>
<feature type="domain" description="Probable transposase IS891/IS1136/IS1341" evidence="7">
    <location>
        <begin position="167"/>
        <end position="280"/>
    </location>
</feature>
<comment type="similarity">
    <text evidence="1">In the C-terminal section; belongs to the transposase 35 family.</text>
</comment>
<proteinExistence type="inferred from homology"/>
<dbReference type="GO" id="GO:0046872">
    <property type="term" value="F:metal ion binding"/>
    <property type="evidence" value="ECO:0007669"/>
    <property type="project" value="UniProtKB-KW"/>
</dbReference>
<keyword evidence="2" id="KW-0815">Transposition</keyword>
<keyword evidence="3" id="KW-0479">Metal-binding</keyword>
<accession>A0A1T4PTT0</accession>
<dbReference type="AlphaFoldDB" id="A0A1T4PTT0"/>
<dbReference type="GO" id="GO:0032196">
    <property type="term" value="P:transposition"/>
    <property type="evidence" value="ECO:0007669"/>
    <property type="project" value="UniProtKB-KW"/>
</dbReference>
<dbReference type="Pfam" id="PF07282">
    <property type="entry name" value="Cas12f1-like_TNB"/>
    <property type="match status" value="1"/>
</dbReference>
<dbReference type="InterPro" id="IPR001959">
    <property type="entry name" value="Transposase"/>
</dbReference>
<evidence type="ECO:0000256" key="6">
    <source>
        <dbReference type="ARBA" id="ARBA00023172"/>
    </source>
</evidence>
<sequence>MKTYNLAFKYRIYPNETQANIINQTFGCTRLVYNRFLAQRKELYEAEKKSVTYNTQSKELVPLKNELPFLKEVDSIALQQALKNLEIAYKNFFQKRASFPKFKSKKSSRKSYSTNCVNNSIRIENSFLKLPKIGLVKIKLHRQIPQNYAIKSATISQEPNGTYYVSILTEFEKDIKEVPSDNNIVGLDFAMSELFVSSDNQRAHYPRFFRKLETKLAKAQRDLSRKVKFSQNWNKAKLKVAKIHNLIKNSRKDFLHKLSHELVTKYNAIILEDLNMKGMSQGLNFGKSVADNGWGMFTTMLQYKSIFLGKQVIKIDKWFPSSKTCSFCGSVKTKLALSERVYKCDECGSQIDRDLNASINIREVGRTLLAY</sequence>
<dbReference type="NCBIfam" id="NF040570">
    <property type="entry name" value="guided_TnpB"/>
    <property type="match status" value="1"/>
</dbReference>
<dbReference type="OrthoDB" id="78864at2"/>
<evidence type="ECO:0000256" key="2">
    <source>
        <dbReference type="ARBA" id="ARBA00022578"/>
    </source>
</evidence>
<feature type="domain" description="Transposase putative helix-turn-helix" evidence="9">
    <location>
        <begin position="4"/>
        <end position="49"/>
    </location>
</feature>
<organism evidence="10 11">
    <name type="scientific">Cetobacterium ceti</name>
    <dbReference type="NCBI Taxonomy" id="180163"/>
    <lineage>
        <taxon>Bacteria</taxon>
        <taxon>Fusobacteriati</taxon>
        <taxon>Fusobacteriota</taxon>
        <taxon>Fusobacteriia</taxon>
        <taxon>Fusobacteriales</taxon>
        <taxon>Fusobacteriaceae</taxon>
        <taxon>Cetobacterium</taxon>
    </lineage>
</organism>
<feature type="domain" description="Cas12f1-like TNB" evidence="8">
    <location>
        <begin position="294"/>
        <end position="361"/>
    </location>
</feature>